<feature type="transmembrane region" description="Helical" evidence="1">
    <location>
        <begin position="77"/>
        <end position="95"/>
    </location>
</feature>
<dbReference type="EMBL" id="AE017341">
    <property type="protein sequence ID" value="ALO60318.1"/>
    <property type="molecule type" value="Genomic_DNA"/>
</dbReference>
<evidence type="ECO:0000313" key="3">
    <source>
        <dbReference type="Proteomes" id="UP000002149"/>
    </source>
</evidence>
<sequence>MLADNLNHSFNPISLGGTFLLLAPRLVHSQPLNDWKNKLIKDLTQPLETRGLLSRGDESYSEKAEGWCNDNPSECKAVVSTLSIFGLFLVIFVLFKCYRRRKRRQAVARDSLEQTEAKAAQDALEQRVEERFFHRQREMKLRHDMEMLGLSNDKGK</sequence>
<keyword evidence="3" id="KW-1185">Reference proteome</keyword>
<name>A0A0S2LIG7_CRYD1</name>
<dbReference type="AlphaFoldDB" id="A0A0S2LIG7"/>
<organism evidence="2 3">
    <name type="scientific">Cryptococcus deneoformans (strain JEC21 / ATCC MYA-565)</name>
    <name type="common">Cryptococcus neoformans var. neoformans serotype D</name>
    <dbReference type="NCBI Taxonomy" id="214684"/>
    <lineage>
        <taxon>Eukaryota</taxon>
        <taxon>Fungi</taxon>
        <taxon>Dikarya</taxon>
        <taxon>Basidiomycota</taxon>
        <taxon>Agaricomycotina</taxon>
        <taxon>Tremellomycetes</taxon>
        <taxon>Tremellales</taxon>
        <taxon>Cryptococcaceae</taxon>
        <taxon>Cryptococcus</taxon>
        <taxon>Cryptococcus neoformans species complex</taxon>
    </lineage>
</organism>
<dbReference type="OrthoDB" id="2571685at2759"/>
<proteinExistence type="predicted"/>
<keyword evidence="1" id="KW-0812">Transmembrane</keyword>
<evidence type="ECO:0000256" key="1">
    <source>
        <dbReference type="SAM" id="Phobius"/>
    </source>
</evidence>
<dbReference type="Proteomes" id="UP000002149">
    <property type="component" value="Chromosome 1"/>
</dbReference>
<dbReference type="InParanoid" id="A0A0S2LIG7"/>
<accession>A0A0S2LIG7</accession>
<keyword evidence="1" id="KW-0472">Membrane</keyword>
<keyword evidence="1" id="KW-1133">Transmembrane helix</keyword>
<dbReference type="GeneID" id="36392672"/>
<reference evidence="2 3" key="1">
    <citation type="journal article" date="2005" name="Science">
        <title>The genome of the basidiomycetous yeast and human pathogen Cryptococcus neoformans.</title>
        <authorList>
            <person name="Loftus B.J."/>
            <person name="Fung E."/>
            <person name="Roncaglia P."/>
            <person name="Rowley D."/>
            <person name="Amedeo P."/>
            <person name="Bruno D."/>
            <person name="Vamathevan J."/>
            <person name="Miranda M."/>
            <person name="Anderson I.J."/>
            <person name="Fraser J.A."/>
            <person name="Allen J.E."/>
            <person name="Bosdet I.E."/>
            <person name="Brent M.R."/>
            <person name="Chiu R."/>
            <person name="Doering T.L."/>
            <person name="Donlin M.J."/>
            <person name="D'Souza C.A."/>
            <person name="Fox D.S."/>
            <person name="Grinberg V."/>
            <person name="Fu J."/>
            <person name="Fukushima M."/>
            <person name="Haas B.J."/>
            <person name="Huang J.C."/>
            <person name="Janbon G."/>
            <person name="Jones S.J."/>
            <person name="Koo H.L."/>
            <person name="Krzywinski M.I."/>
            <person name="Kwon-Chung J.K."/>
            <person name="Lengeler K.B."/>
            <person name="Maiti R."/>
            <person name="Marra M.A."/>
            <person name="Marra R.E."/>
            <person name="Mathewson C.A."/>
            <person name="Mitchell T.G."/>
            <person name="Pertea M."/>
            <person name="Riggs F.R."/>
            <person name="Salzberg S.L."/>
            <person name="Schein J.E."/>
            <person name="Shvartsbeyn A."/>
            <person name="Shin H."/>
            <person name="Shumway M."/>
            <person name="Specht C.A."/>
            <person name="Suh B.B."/>
            <person name="Tenney A."/>
            <person name="Utterback T.R."/>
            <person name="Wickes B.L."/>
            <person name="Wortman J.R."/>
            <person name="Wye N.H."/>
            <person name="Kronstad J.W."/>
            <person name="Lodge J.K."/>
            <person name="Heitman J."/>
            <person name="Davis R.W."/>
            <person name="Fraser C.M."/>
            <person name="Hyman R.W."/>
        </authorList>
    </citation>
    <scope>NUCLEOTIDE SEQUENCE [LARGE SCALE GENOMIC DNA]</scope>
    <source>
        <strain evidence="3">JEC21 / ATCC MYA-565</strain>
    </source>
</reference>
<dbReference type="PaxDb" id="214684-A0A0S2LIG7"/>
<dbReference type="RefSeq" id="XP_024514144.1">
    <property type="nucleotide sequence ID" value="XM_024656072.1"/>
</dbReference>
<protein>
    <submittedName>
        <fullName evidence="2">Uncharacterized protein</fullName>
    </submittedName>
</protein>
<gene>
    <name evidence="2" type="ordered locus">CNA03093</name>
</gene>
<dbReference type="VEuPathDB" id="FungiDB:CNA03093"/>
<dbReference type="KEGG" id="cne:CNA03093"/>
<evidence type="ECO:0000313" key="2">
    <source>
        <dbReference type="EMBL" id="ALO60318.1"/>
    </source>
</evidence>